<comment type="caution">
    <text evidence="3">The sequence shown here is derived from an EMBL/GenBank/DDBJ whole genome shotgun (WGS) entry which is preliminary data.</text>
</comment>
<dbReference type="SUPFAM" id="SSF53756">
    <property type="entry name" value="UDP-Glycosyltransferase/glycogen phosphorylase"/>
    <property type="match status" value="1"/>
</dbReference>
<proteinExistence type="predicted"/>
<evidence type="ECO:0000256" key="1">
    <source>
        <dbReference type="ARBA" id="ARBA00022676"/>
    </source>
</evidence>
<reference evidence="3 4" key="1">
    <citation type="submission" date="2017-10" db="EMBL/GenBank/DDBJ databases">
        <title>Draft genome of two endophytic bacteria isolated from 'guarana' Paullinia cupana (Mart.) Ducke.</title>
        <authorList>
            <person name="Siqueira K.A."/>
            <person name="Liotti R.G."/>
            <person name="Mendes T.A."/>
            <person name="Soares M.A."/>
        </authorList>
    </citation>
    <scope>NUCLEOTIDE SEQUENCE [LARGE SCALE GENOMIC DNA]</scope>
    <source>
        <strain evidence="3 4">342</strain>
    </source>
</reference>
<protein>
    <recommendedName>
        <fullName evidence="5">ADP-heptose--LPS heptosyltransferase</fullName>
    </recommendedName>
</protein>
<accession>A0A2S9IEP9</accession>
<dbReference type="EMBL" id="PDET01000003">
    <property type="protein sequence ID" value="PRD16267.1"/>
    <property type="molecule type" value="Genomic_DNA"/>
</dbReference>
<dbReference type="OrthoDB" id="89608at2"/>
<gene>
    <name evidence="3" type="ORF">CQW29_05480</name>
</gene>
<dbReference type="InterPro" id="IPR002201">
    <property type="entry name" value="Glyco_trans_9"/>
</dbReference>
<evidence type="ECO:0008006" key="5">
    <source>
        <dbReference type="Google" id="ProtNLM"/>
    </source>
</evidence>
<keyword evidence="1" id="KW-0328">Glycosyltransferase</keyword>
<dbReference type="GO" id="GO:0009244">
    <property type="term" value="P:lipopolysaccharide core region biosynthetic process"/>
    <property type="evidence" value="ECO:0007669"/>
    <property type="project" value="TreeGrafter"/>
</dbReference>
<dbReference type="GO" id="GO:0008713">
    <property type="term" value="F:ADP-heptose-lipopolysaccharide heptosyltransferase activity"/>
    <property type="evidence" value="ECO:0007669"/>
    <property type="project" value="TreeGrafter"/>
</dbReference>
<sequence>MSWKYLLRRIAFSPYDYKATHINPEKVSLAVIHIPDQIGDAMSIFPVIRSLERQKVDHLIIVASTLNKTVFDDLILASTRLTVIEMTFQDNAGLTEVKAVALEIRKAFGTPDLCVEAMRKNNFKTMCFIKNLKAKTNFQVVGLSLRCFSPACKIPSRMDQVFRAPVPLTWSIMMREAGFPLVRPRFEFPLGEDVQNEVREDLDYAGKYVALNFEGSVDERTFSAAMIKKIIILIRQQLKIPVVIVHSPKGMNTAIELEQIFDHVYRLNLAPSIKRSAAVIKDAFIVITPDTSILHIASAFNIPTLAIYANYKTRWPAMQDIAETIVVGNHINDLNLDEFSMALRSLQTRLDLPHEDREVPAGHAVNE</sequence>
<keyword evidence="2" id="KW-0808">Transferase</keyword>
<dbReference type="Pfam" id="PF01075">
    <property type="entry name" value="Glyco_transf_9"/>
    <property type="match status" value="1"/>
</dbReference>
<dbReference type="Proteomes" id="UP000239181">
    <property type="component" value="Unassembled WGS sequence"/>
</dbReference>
<evidence type="ECO:0000256" key="2">
    <source>
        <dbReference type="ARBA" id="ARBA00022679"/>
    </source>
</evidence>
<evidence type="ECO:0000313" key="3">
    <source>
        <dbReference type="EMBL" id="PRD16267.1"/>
    </source>
</evidence>
<organism evidence="3 4">
    <name type="scientific">Pantoea coffeiphila</name>
    <dbReference type="NCBI Taxonomy" id="1465635"/>
    <lineage>
        <taxon>Bacteria</taxon>
        <taxon>Pseudomonadati</taxon>
        <taxon>Pseudomonadota</taxon>
        <taxon>Gammaproteobacteria</taxon>
        <taxon>Enterobacterales</taxon>
        <taxon>Erwiniaceae</taxon>
        <taxon>Pantoea</taxon>
    </lineage>
</organism>
<dbReference type="Gene3D" id="3.40.50.2000">
    <property type="entry name" value="Glycogen Phosphorylase B"/>
    <property type="match status" value="1"/>
</dbReference>
<evidence type="ECO:0000313" key="4">
    <source>
        <dbReference type="Proteomes" id="UP000239181"/>
    </source>
</evidence>
<dbReference type="PANTHER" id="PTHR30160">
    <property type="entry name" value="TETRAACYLDISACCHARIDE 4'-KINASE-RELATED"/>
    <property type="match status" value="1"/>
</dbReference>
<dbReference type="InterPro" id="IPR051199">
    <property type="entry name" value="LPS_LOS_Heptosyltrfase"/>
</dbReference>
<dbReference type="AlphaFoldDB" id="A0A2S9IEP9"/>
<dbReference type="PANTHER" id="PTHR30160:SF23">
    <property type="match status" value="1"/>
</dbReference>
<dbReference type="RefSeq" id="WP_105591709.1">
    <property type="nucleotide sequence ID" value="NZ_PDET01000003.1"/>
</dbReference>
<name>A0A2S9IEP9_9GAMM</name>
<keyword evidence="4" id="KW-1185">Reference proteome</keyword>
<dbReference type="GO" id="GO:0005829">
    <property type="term" value="C:cytosol"/>
    <property type="evidence" value="ECO:0007669"/>
    <property type="project" value="TreeGrafter"/>
</dbReference>